<dbReference type="InterPro" id="IPR013785">
    <property type="entry name" value="Aldolase_TIM"/>
</dbReference>
<reference evidence="5 6" key="1">
    <citation type="journal article" date="2016" name="Gene">
        <title>PacBio SMRT assembly of a complex multi-replicon genome reveals chlorocatechol degradative operon in a region of genome plasticity.</title>
        <authorList>
            <person name="Ricker N."/>
            <person name="Shen S.Y."/>
            <person name="Goordial J."/>
            <person name="Jin S."/>
            <person name="Fulthorpe R.R."/>
        </authorList>
    </citation>
    <scope>NUCLEOTIDE SEQUENCE [LARGE SCALE GENOMIC DNA]</scope>
    <source>
        <strain evidence="5 6">OLGA172</strain>
    </source>
</reference>
<name>A0A167WEG3_9BURK</name>
<keyword evidence="6" id="KW-1185">Reference proteome</keyword>
<evidence type="ECO:0000256" key="2">
    <source>
        <dbReference type="ARBA" id="ARBA00022679"/>
    </source>
</evidence>
<keyword evidence="2" id="KW-0808">Transferase</keyword>
<dbReference type="Gene3D" id="3.20.20.70">
    <property type="entry name" value="Aldolase class I"/>
    <property type="match status" value="1"/>
</dbReference>
<dbReference type="GO" id="GO:0046872">
    <property type="term" value="F:metal ion binding"/>
    <property type="evidence" value="ECO:0007669"/>
    <property type="project" value="UniProtKB-KW"/>
</dbReference>
<organism evidence="5 6">
    <name type="scientific">Paraburkholderia phytofirmans OLGA172</name>
    <dbReference type="NCBI Taxonomy" id="1417228"/>
    <lineage>
        <taxon>Bacteria</taxon>
        <taxon>Pseudomonadati</taxon>
        <taxon>Pseudomonadota</taxon>
        <taxon>Betaproteobacteria</taxon>
        <taxon>Burkholderiales</taxon>
        <taxon>Burkholderiaceae</taxon>
        <taxon>Paraburkholderia</taxon>
    </lineage>
</organism>
<evidence type="ECO:0000313" key="6">
    <source>
        <dbReference type="Proteomes" id="UP000076852"/>
    </source>
</evidence>
<comment type="cofactor">
    <cofactor evidence="1">
        <name>Zn(2+)</name>
        <dbReference type="ChEBI" id="CHEBI:29105"/>
    </cofactor>
</comment>
<dbReference type="EMBL" id="CP014579">
    <property type="protein sequence ID" value="ANB76157.1"/>
    <property type="molecule type" value="Genomic_DNA"/>
</dbReference>
<evidence type="ECO:0000256" key="4">
    <source>
        <dbReference type="ARBA" id="ARBA00022833"/>
    </source>
</evidence>
<dbReference type="InterPro" id="IPR008567">
    <property type="entry name" value="BKACE"/>
</dbReference>
<evidence type="ECO:0000256" key="1">
    <source>
        <dbReference type="ARBA" id="ARBA00001947"/>
    </source>
</evidence>
<keyword evidence="4" id="KW-0862">Zinc</keyword>
<keyword evidence="3" id="KW-0479">Metal-binding</keyword>
<proteinExistence type="predicted"/>
<evidence type="ECO:0000256" key="3">
    <source>
        <dbReference type="ARBA" id="ARBA00022723"/>
    </source>
</evidence>
<dbReference type="Pfam" id="PF05853">
    <property type="entry name" value="BKACE"/>
    <property type="match status" value="1"/>
</dbReference>
<sequence length="264" mass="28797">MPIQPDEVAQSVYEAYNAGASLAHMHARDINGIQTNDPEVFKDINQRVRDKCSIIIQNSIAPALGPNPNSADDGLAVLDALPEMASLDMGISVISAHGKDIIIEWTRNFLRKAARMMDERNIKPELEIFNDSQLDDAIMLINEGVLKPPFSFSFVMGMNRVNQGAVAYSPQRIANYVAMLPSNTRFSTLGIGPNQLPAALTSVLMGGNARVGFEDNIYYSKGVLATSNAQLVERLVRCIRDLGLEVASPAEARLMLGIPALNDR</sequence>
<accession>A0A167WEG3</accession>
<dbReference type="STRING" id="1804984.AYM40_28240"/>
<dbReference type="GO" id="GO:0043720">
    <property type="term" value="F:3-keto-5-aminohexanoate cleavage activity"/>
    <property type="evidence" value="ECO:0007669"/>
    <property type="project" value="InterPro"/>
</dbReference>
<dbReference type="PANTHER" id="PTHR37418:SF2">
    <property type="entry name" value="3-KETO-5-AMINOHEXANOATE CLEAVAGE ENZYME"/>
    <property type="match status" value="1"/>
</dbReference>
<protein>
    <recommendedName>
        <fullName evidence="7">3-keto-5-aminohexanoate cleavage protein</fullName>
    </recommendedName>
</protein>
<evidence type="ECO:0000313" key="5">
    <source>
        <dbReference type="EMBL" id="ANB76157.1"/>
    </source>
</evidence>
<dbReference type="KEGG" id="buz:AYM40_28240"/>
<dbReference type="AlphaFoldDB" id="A0A167WEG3"/>
<evidence type="ECO:0008006" key="7">
    <source>
        <dbReference type="Google" id="ProtNLM"/>
    </source>
</evidence>
<dbReference type="PANTHER" id="PTHR37418">
    <property type="entry name" value="3-KETO-5-AMINOHEXANOATE CLEAVAGE ENZYME-RELATED"/>
    <property type="match status" value="1"/>
</dbReference>
<gene>
    <name evidence="5" type="ORF">AYM40_28240</name>
</gene>
<dbReference type="Proteomes" id="UP000076852">
    <property type="component" value="Chromosome 2"/>
</dbReference>